<dbReference type="InterPro" id="IPR039424">
    <property type="entry name" value="SBP_5"/>
</dbReference>
<comment type="similarity">
    <text evidence="1">Belongs to the bacterial solute-binding protein 5 family.</text>
</comment>
<protein>
    <recommendedName>
        <fullName evidence="4">Solute-binding protein family 5 domain-containing protein</fullName>
    </recommendedName>
</protein>
<feature type="domain" description="Solute-binding protein family 5" evidence="4">
    <location>
        <begin position="63"/>
        <end position="246"/>
    </location>
</feature>
<evidence type="ECO:0000256" key="2">
    <source>
        <dbReference type="ARBA" id="ARBA00022448"/>
    </source>
</evidence>
<dbReference type="AlphaFoldDB" id="A0A7C0ZES3"/>
<evidence type="ECO:0000313" key="5">
    <source>
        <dbReference type="EMBL" id="HDI82902.1"/>
    </source>
</evidence>
<organism evidence="5">
    <name type="scientific">candidate division WOR-3 bacterium</name>
    <dbReference type="NCBI Taxonomy" id="2052148"/>
    <lineage>
        <taxon>Bacteria</taxon>
        <taxon>Bacteria division WOR-3</taxon>
    </lineage>
</organism>
<keyword evidence="2" id="KW-0813">Transport</keyword>
<dbReference type="SUPFAM" id="SSF53850">
    <property type="entry name" value="Periplasmic binding protein-like II"/>
    <property type="match status" value="1"/>
</dbReference>
<accession>A0A7C0ZES3</accession>
<evidence type="ECO:0000256" key="1">
    <source>
        <dbReference type="ARBA" id="ARBA00005695"/>
    </source>
</evidence>
<evidence type="ECO:0000256" key="3">
    <source>
        <dbReference type="ARBA" id="ARBA00022729"/>
    </source>
</evidence>
<sequence>MVKRLIIPLILLFTCCFRHNDALYIFFSSPWHNLSPYGTPLPPEHQARFTIYEPLVWVKVNGYIPALAKSWVTIDDTTWVFHLVTNAVFHDGTRFTAGDVVYSFKNYMQKNPDEKRNFYIKSIVPLDSFTVKFILHRNNPLFLPMVSSVPIVSKTLEGTGPYFLYSAKTDTIILKRFRGYRNPVPFEYQYIISIGDAEKRVEALSGVNYGVAFRINPGINMDKLPGGLNTSRLKTYALKYIAFSNPGRLEKEIRHIIYYATRKLDFTPSGEMIYQFVPLLSNFYSPVIEDSLENLCKKASIKPLKKPVTLSLVHWITIKNEGEMIKNALEPYNINTKLISVNNIEEWMKKIKQADMFIITVFFDPNDIFGVWLNIFEEFVNSKRIRNYLKGVKP</sequence>
<dbReference type="PANTHER" id="PTHR30290">
    <property type="entry name" value="PERIPLASMIC BINDING COMPONENT OF ABC TRANSPORTER"/>
    <property type="match status" value="1"/>
</dbReference>
<dbReference type="PANTHER" id="PTHR30290:SF9">
    <property type="entry name" value="OLIGOPEPTIDE-BINDING PROTEIN APPA"/>
    <property type="match status" value="1"/>
</dbReference>
<dbReference type="Proteomes" id="UP000885847">
    <property type="component" value="Unassembled WGS sequence"/>
</dbReference>
<dbReference type="Gene3D" id="3.40.190.10">
    <property type="entry name" value="Periplasmic binding protein-like II"/>
    <property type="match status" value="1"/>
</dbReference>
<dbReference type="Pfam" id="PF00496">
    <property type="entry name" value="SBP_bac_5"/>
    <property type="match status" value="1"/>
</dbReference>
<dbReference type="GO" id="GO:0015833">
    <property type="term" value="P:peptide transport"/>
    <property type="evidence" value="ECO:0007669"/>
    <property type="project" value="TreeGrafter"/>
</dbReference>
<dbReference type="InterPro" id="IPR000914">
    <property type="entry name" value="SBP_5_dom"/>
</dbReference>
<keyword evidence="3" id="KW-0732">Signal</keyword>
<dbReference type="GO" id="GO:1904680">
    <property type="term" value="F:peptide transmembrane transporter activity"/>
    <property type="evidence" value="ECO:0007669"/>
    <property type="project" value="TreeGrafter"/>
</dbReference>
<comment type="caution">
    <text evidence="5">The sequence shown here is derived from an EMBL/GenBank/DDBJ whole genome shotgun (WGS) entry which is preliminary data.</text>
</comment>
<dbReference type="Gene3D" id="3.10.105.10">
    <property type="entry name" value="Dipeptide-binding Protein, Domain 3"/>
    <property type="match status" value="1"/>
</dbReference>
<dbReference type="EMBL" id="DQWE01000179">
    <property type="protein sequence ID" value="HDI82902.1"/>
    <property type="molecule type" value="Genomic_DNA"/>
</dbReference>
<gene>
    <name evidence="5" type="ORF">ENF18_03810</name>
</gene>
<reference evidence="5" key="1">
    <citation type="journal article" date="2020" name="mSystems">
        <title>Genome- and Community-Level Interaction Insights into Carbon Utilization and Element Cycling Functions of Hydrothermarchaeota in Hydrothermal Sediment.</title>
        <authorList>
            <person name="Zhou Z."/>
            <person name="Liu Y."/>
            <person name="Xu W."/>
            <person name="Pan J."/>
            <person name="Luo Z.H."/>
            <person name="Li M."/>
        </authorList>
    </citation>
    <scope>NUCLEOTIDE SEQUENCE [LARGE SCALE GENOMIC DNA]</scope>
    <source>
        <strain evidence="5">HyVt-102</strain>
    </source>
</reference>
<feature type="non-terminal residue" evidence="5">
    <location>
        <position position="394"/>
    </location>
</feature>
<proteinExistence type="inferred from homology"/>
<evidence type="ECO:0000259" key="4">
    <source>
        <dbReference type="Pfam" id="PF00496"/>
    </source>
</evidence>
<name>A0A7C0ZES3_UNCW3</name>